<keyword evidence="2" id="KW-1185">Reference proteome</keyword>
<accession>A0AAN7K1U1</accession>
<evidence type="ECO:0000313" key="2">
    <source>
        <dbReference type="Proteomes" id="UP001345219"/>
    </source>
</evidence>
<proteinExistence type="predicted"/>
<dbReference type="EMBL" id="JAXIOK010000013">
    <property type="protein sequence ID" value="KAK4756689.1"/>
    <property type="molecule type" value="Genomic_DNA"/>
</dbReference>
<protein>
    <submittedName>
        <fullName evidence="1">Uncharacterized protein</fullName>
    </submittedName>
</protein>
<name>A0AAN7K1U1_9MYRT</name>
<organism evidence="1 2">
    <name type="scientific">Trapa incisa</name>
    <dbReference type="NCBI Taxonomy" id="236973"/>
    <lineage>
        <taxon>Eukaryota</taxon>
        <taxon>Viridiplantae</taxon>
        <taxon>Streptophyta</taxon>
        <taxon>Embryophyta</taxon>
        <taxon>Tracheophyta</taxon>
        <taxon>Spermatophyta</taxon>
        <taxon>Magnoliopsida</taxon>
        <taxon>eudicotyledons</taxon>
        <taxon>Gunneridae</taxon>
        <taxon>Pentapetalae</taxon>
        <taxon>rosids</taxon>
        <taxon>malvids</taxon>
        <taxon>Myrtales</taxon>
        <taxon>Lythraceae</taxon>
        <taxon>Trapa</taxon>
    </lineage>
</organism>
<evidence type="ECO:0000313" key="1">
    <source>
        <dbReference type="EMBL" id="KAK4756689.1"/>
    </source>
</evidence>
<gene>
    <name evidence="1" type="ORF">SAY87_006816</name>
</gene>
<reference evidence="1 2" key="1">
    <citation type="journal article" date="2023" name="Hortic Res">
        <title>Pangenome of water caltrop reveals structural variations and asymmetric subgenome divergence after allopolyploidization.</title>
        <authorList>
            <person name="Zhang X."/>
            <person name="Chen Y."/>
            <person name="Wang L."/>
            <person name="Yuan Y."/>
            <person name="Fang M."/>
            <person name="Shi L."/>
            <person name="Lu R."/>
            <person name="Comes H.P."/>
            <person name="Ma Y."/>
            <person name="Chen Y."/>
            <person name="Huang G."/>
            <person name="Zhou Y."/>
            <person name="Zheng Z."/>
            <person name="Qiu Y."/>
        </authorList>
    </citation>
    <scope>NUCLEOTIDE SEQUENCE [LARGE SCALE GENOMIC DNA]</scope>
    <source>
        <tissue evidence="1">Roots</tissue>
    </source>
</reference>
<dbReference type="Proteomes" id="UP001345219">
    <property type="component" value="Chromosome 6"/>
</dbReference>
<dbReference type="AlphaFoldDB" id="A0AAN7K1U1"/>
<comment type="caution">
    <text evidence="1">The sequence shown here is derived from an EMBL/GenBank/DDBJ whole genome shotgun (WGS) entry which is preliminary data.</text>
</comment>
<sequence>MVHHHSKSTATYKPYPLGPTLLPLAAASHLQLQNHHQLKPEVELSYARPSPIPPTSLIHQSAALSIQLPFSQPSGSNYSYPRPFLPEYTYHWDLHQYACFHQLLDVLPGALGDDAVFVGEGIMSGKF</sequence>